<protein>
    <recommendedName>
        <fullName evidence="7">Major facilitator superfamily (MFS) profile domain-containing protein</fullName>
    </recommendedName>
</protein>
<feature type="transmembrane region" description="Helical" evidence="6">
    <location>
        <begin position="285"/>
        <end position="305"/>
    </location>
</feature>
<feature type="transmembrane region" description="Helical" evidence="6">
    <location>
        <begin position="181"/>
        <end position="202"/>
    </location>
</feature>
<feature type="domain" description="Major facilitator superfamily (MFS) profile" evidence="7">
    <location>
        <begin position="49"/>
        <end position="468"/>
    </location>
</feature>
<evidence type="ECO:0000256" key="2">
    <source>
        <dbReference type="ARBA" id="ARBA00022448"/>
    </source>
</evidence>
<keyword evidence="9" id="KW-1185">Reference proteome</keyword>
<dbReference type="InterPro" id="IPR011701">
    <property type="entry name" value="MFS"/>
</dbReference>
<feature type="transmembrane region" description="Helical" evidence="6">
    <location>
        <begin position="410"/>
        <end position="430"/>
    </location>
</feature>
<dbReference type="AlphaFoldDB" id="A0AAV5QIH2"/>
<accession>A0AAV5QIH2</accession>
<feature type="transmembrane region" description="Helical" evidence="6">
    <location>
        <begin position="442"/>
        <end position="462"/>
    </location>
</feature>
<feature type="transmembrane region" description="Helical" evidence="6">
    <location>
        <begin position="92"/>
        <end position="112"/>
    </location>
</feature>
<feature type="transmembrane region" description="Helical" evidence="6">
    <location>
        <begin position="349"/>
        <end position="370"/>
    </location>
</feature>
<feature type="transmembrane region" description="Helical" evidence="6">
    <location>
        <begin position="214"/>
        <end position="236"/>
    </location>
</feature>
<dbReference type="PANTHER" id="PTHR43791">
    <property type="entry name" value="PERMEASE-RELATED"/>
    <property type="match status" value="1"/>
</dbReference>
<dbReference type="GO" id="GO:0022857">
    <property type="term" value="F:transmembrane transporter activity"/>
    <property type="evidence" value="ECO:0007669"/>
    <property type="project" value="InterPro"/>
</dbReference>
<evidence type="ECO:0000259" key="7">
    <source>
        <dbReference type="PROSITE" id="PS50850"/>
    </source>
</evidence>
<dbReference type="Pfam" id="PF07690">
    <property type="entry name" value="MFS_1"/>
    <property type="match status" value="1"/>
</dbReference>
<name>A0AAV5QIH2_9ASCO</name>
<dbReference type="EMBL" id="BTFZ01000002">
    <property type="protein sequence ID" value="GMM34524.1"/>
    <property type="molecule type" value="Genomic_DNA"/>
</dbReference>
<keyword evidence="3 6" id="KW-0812">Transmembrane</keyword>
<evidence type="ECO:0000256" key="1">
    <source>
        <dbReference type="ARBA" id="ARBA00004141"/>
    </source>
</evidence>
<evidence type="ECO:0000313" key="9">
    <source>
        <dbReference type="Proteomes" id="UP001360560"/>
    </source>
</evidence>
<dbReference type="InterPro" id="IPR036259">
    <property type="entry name" value="MFS_trans_sf"/>
</dbReference>
<sequence>MSEKSPIEYNENSIEDFSIEKEVKEAVSTTGYYTYAEEAKLLRRVDLRIMPLLVLLYLCKNLDVNNISYILTINKSEPGNVLAQLAMTKDEWAWTSTIYFIPFVIFEIPSTLLLKKTTPRIHQFRIAFLWGVVTACQSAVKNKQGLYALRFLLGFFEAGMFPGMLAHLVYWYRPDEASIRIAILGVLGSFSSVLSAFITYGFSFANGKGGLSGWQWVFLVEGIFSIVCSVGLYFWLPNFPNDSKWLSDQEKAYLIARLPPQAPKSSDKAFDIQGIIKSLLKPTTLLFVFLKFFQGVGTYGLSFWLPSIIQSFGITSSTTSPLMTIPSSAAAVFSGIFFSYLVDLAWYSPATLTSCSMIVSIGAFIVLAVVTNKAVLYAFIIIATVSTNANGASVISWMAHTLEGSSQVGFNYAFTNAVAQLGGIIGPQIYREKYAPRYVISYIISLIFIAAGLVLNVALWWLTRNKMSEVIQDKKKRLKQNKNDPNDKPVYNQEFENITDV</sequence>
<comment type="subcellular location">
    <subcellularLocation>
        <location evidence="1">Membrane</location>
        <topology evidence="1">Multi-pass membrane protein</topology>
    </subcellularLocation>
</comment>
<evidence type="ECO:0000256" key="6">
    <source>
        <dbReference type="SAM" id="Phobius"/>
    </source>
</evidence>
<evidence type="ECO:0000256" key="4">
    <source>
        <dbReference type="ARBA" id="ARBA00022989"/>
    </source>
</evidence>
<organism evidence="8 9">
    <name type="scientific">Saccharomycopsis crataegensis</name>
    <dbReference type="NCBI Taxonomy" id="43959"/>
    <lineage>
        <taxon>Eukaryota</taxon>
        <taxon>Fungi</taxon>
        <taxon>Dikarya</taxon>
        <taxon>Ascomycota</taxon>
        <taxon>Saccharomycotina</taxon>
        <taxon>Saccharomycetes</taxon>
        <taxon>Saccharomycopsidaceae</taxon>
        <taxon>Saccharomycopsis</taxon>
    </lineage>
</organism>
<comment type="caution">
    <text evidence="8">The sequence shown here is derived from an EMBL/GenBank/DDBJ whole genome shotgun (WGS) entry which is preliminary data.</text>
</comment>
<feature type="transmembrane region" description="Helical" evidence="6">
    <location>
        <begin position="376"/>
        <end position="398"/>
    </location>
</feature>
<evidence type="ECO:0000256" key="3">
    <source>
        <dbReference type="ARBA" id="ARBA00022692"/>
    </source>
</evidence>
<dbReference type="RefSeq" id="XP_064851524.1">
    <property type="nucleotide sequence ID" value="XM_064995452.1"/>
</dbReference>
<proteinExistence type="predicted"/>
<evidence type="ECO:0000256" key="5">
    <source>
        <dbReference type="ARBA" id="ARBA00023136"/>
    </source>
</evidence>
<feature type="transmembrane region" description="Helical" evidence="6">
    <location>
        <begin position="146"/>
        <end position="169"/>
    </location>
</feature>
<dbReference type="SUPFAM" id="SSF103473">
    <property type="entry name" value="MFS general substrate transporter"/>
    <property type="match status" value="1"/>
</dbReference>
<feature type="transmembrane region" description="Helical" evidence="6">
    <location>
        <begin position="325"/>
        <end position="342"/>
    </location>
</feature>
<dbReference type="GO" id="GO:0016020">
    <property type="term" value="C:membrane"/>
    <property type="evidence" value="ECO:0007669"/>
    <property type="project" value="UniProtKB-SubCell"/>
</dbReference>
<gene>
    <name evidence="8" type="ORF">DASC09_018490</name>
</gene>
<dbReference type="InterPro" id="IPR020846">
    <property type="entry name" value="MFS_dom"/>
</dbReference>
<dbReference type="GeneID" id="90072503"/>
<dbReference type="Gene3D" id="1.20.1250.20">
    <property type="entry name" value="MFS general substrate transporter like domains"/>
    <property type="match status" value="2"/>
</dbReference>
<keyword evidence="2" id="KW-0813">Transport</keyword>
<dbReference type="PANTHER" id="PTHR43791:SF51">
    <property type="entry name" value="MAJOR FACILITATOR SUPERFAMILY (MFS) PROFILE DOMAIN-CONTAINING PROTEIN"/>
    <property type="match status" value="1"/>
</dbReference>
<dbReference type="PROSITE" id="PS50850">
    <property type="entry name" value="MFS"/>
    <property type="match status" value="1"/>
</dbReference>
<keyword evidence="5 6" id="KW-0472">Membrane</keyword>
<reference evidence="8 9" key="1">
    <citation type="journal article" date="2023" name="Elife">
        <title>Identification of key yeast species and microbe-microbe interactions impacting larval growth of Drosophila in the wild.</title>
        <authorList>
            <person name="Mure A."/>
            <person name="Sugiura Y."/>
            <person name="Maeda R."/>
            <person name="Honda K."/>
            <person name="Sakurai N."/>
            <person name="Takahashi Y."/>
            <person name="Watada M."/>
            <person name="Katoh T."/>
            <person name="Gotoh A."/>
            <person name="Gotoh Y."/>
            <person name="Taniguchi I."/>
            <person name="Nakamura K."/>
            <person name="Hayashi T."/>
            <person name="Katayama T."/>
            <person name="Uemura T."/>
            <person name="Hattori Y."/>
        </authorList>
    </citation>
    <scope>NUCLEOTIDE SEQUENCE [LARGE SCALE GENOMIC DNA]</scope>
    <source>
        <strain evidence="8 9">SC-9</strain>
    </source>
</reference>
<evidence type="ECO:0000313" key="8">
    <source>
        <dbReference type="EMBL" id="GMM34524.1"/>
    </source>
</evidence>
<dbReference type="Proteomes" id="UP001360560">
    <property type="component" value="Unassembled WGS sequence"/>
</dbReference>
<keyword evidence="4 6" id="KW-1133">Transmembrane helix</keyword>